<dbReference type="KEGG" id="cyn:Cyan7425_1680"/>
<sequence length="157" mass="17728">MNWRATATLPERIFSTLPYLLPLVFALPFGQSLFRMFPLLQYIIVPLLPILVVYQLPLASLAIFMGLYLLVVRNDRISYFIRYNTMQALLLDIALFLVSLGYRLLGGLPGIDFMLTAFANFLFIATLAVVVYAIVQCLRGLYPEIPTISDAAKSQVF</sequence>
<evidence type="ECO:0000256" key="4">
    <source>
        <dbReference type="ARBA" id="ARBA00022989"/>
    </source>
</evidence>
<organism evidence="7">
    <name type="scientific">Cyanothece sp. (strain PCC 7425 / ATCC 29141)</name>
    <dbReference type="NCBI Taxonomy" id="395961"/>
    <lineage>
        <taxon>Bacteria</taxon>
        <taxon>Bacillati</taxon>
        <taxon>Cyanobacteriota</taxon>
        <taxon>Cyanophyceae</taxon>
        <taxon>Gomontiellales</taxon>
        <taxon>Cyanothecaceae</taxon>
        <taxon>Cyanothece</taxon>
    </lineage>
</organism>
<dbReference type="eggNOG" id="ENOG502ZXE8">
    <property type="taxonomic scope" value="Bacteria"/>
</dbReference>
<keyword evidence="3 6" id="KW-0812">Transmembrane</keyword>
<feature type="transmembrane region" description="Helical" evidence="6">
    <location>
        <begin position="42"/>
        <end position="71"/>
    </location>
</feature>
<feature type="transmembrane region" description="Helical" evidence="6">
    <location>
        <begin position="83"/>
        <end position="102"/>
    </location>
</feature>
<proteinExistence type="inferred from homology"/>
<dbReference type="AlphaFoldDB" id="B8HR61"/>
<evidence type="ECO:0000256" key="1">
    <source>
        <dbReference type="ARBA" id="ARBA00004141"/>
    </source>
</evidence>
<comment type="subcellular location">
    <subcellularLocation>
        <location evidence="1">Membrane</location>
        <topology evidence="1">Multi-pass membrane protein</topology>
    </subcellularLocation>
</comment>
<protein>
    <recommendedName>
        <fullName evidence="8">Tic20 family protein</fullName>
    </recommendedName>
</protein>
<dbReference type="Pfam" id="PF16166">
    <property type="entry name" value="TIC20"/>
    <property type="match status" value="1"/>
</dbReference>
<dbReference type="InterPro" id="IPR005691">
    <property type="entry name" value="Tic20"/>
</dbReference>
<dbReference type="PANTHER" id="PTHR33510">
    <property type="entry name" value="PROTEIN TIC 20-II, CHLOROPLASTIC"/>
    <property type="match status" value="1"/>
</dbReference>
<dbReference type="GO" id="GO:0016020">
    <property type="term" value="C:membrane"/>
    <property type="evidence" value="ECO:0007669"/>
    <property type="project" value="UniProtKB-SubCell"/>
</dbReference>
<keyword evidence="5 6" id="KW-0472">Membrane</keyword>
<accession>B8HR61</accession>
<comment type="similarity">
    <text evidence="2">Belongs to the Tic20 family.</text>
</comment>
<name>B8HR61_CYAP4</name>
<dbReference type="STRING" id="395961.Cyan7425_1680"/>
<evidence type="ECO:0000256" key="2">
    <source>
        <dbReference type="ARBA" id="ARBA00009596"/>
    </source>
</evidence>
<evidence type="ECO:0000313" key="7">
    <source>
        <dbReference type="EMBL" id="ACL44049.1"/>
    </source>
</evidence>
<feature type="transmembrane region" description="Helical" evidence="6">
    <location>
        <begin position="114"/>
        <end position="135"/>
    </location>
</feature>
<dbReference type="EMBL" id="CP001344">
    <property type="protein sequence ID" value="ACL44049.1"/>
    <property type="molecule type" value="Genomic_DNA"/>
</dbReference>
<dbReference type="PANTHER" id="PTHR33510:SF5">
    <property type="entry name" value="PROTEIN TIC 20-II, CHLOROPLASTIC"/>
    <property type="match status" value="1"/>
</dbReference>
<gene>
    <name evidence="7" type="ordered locus">Cyan7425_1680</name>
</gene>
<evidence type="ECO:0000256" key="3">
    <source>
        <dbReference type="ARBA" id="ARBA00022692"/>
    </source>
</evidence>
<dbReference type="HOGENOM" id="CLU_094758_1_0_3"/>
<reference evidence="7" key="1">
    <citation type="submission" date="2009-01" db="EMBL/GenBank/DDBJ databases">
        <title>Complete sequence of chromosome Cyanothece sp. PCC 7425.</title>
        <authorList>
            <consortium name="US DOE Joint Genome Institute"/>
            <person name="Lucas S."/>
            <person name="Copeland A."/>
            <person name="Lapidus A."/>
            <person name="Glavina del Rio T."/>
            <person name="Dalin E."/>
            <person name="Tice H."/>
            <person name="Bruce D."/>
            <person name="Goodwin L."/>
            <person name="Pitluck S."/>
            <person name="Sims D."/>
            <person name="Meineke L."/>
            <person name="Brettin T."/>
            <person name="Detter J.C."/>
            <person name="Han C."/>
            <person name="Larimer F."/>
            <person name="Land M."/>
            <person name="Hauser L."/>
            <person name="Kyrpides N."/>
            <person name="Ovchinnikova G."/>
            <person name="Liberton M."/>
            <person name="Stoeckel J."/>
            <person name="Banerjee A."/>
            <person name="Singh A."/>
            <person name="Page L."/>
            <person name="Sato H."/>
            <person name="Zhao L."/>
            <person name="Sherman L."/>
            <person name="Pakrasi H."/>
            <person name="Richardson P."/>
        </authorList>
    </citation>
    <scope>NUCLEOTIDE SEQUENCE</scope>
    <source>
        <strain evidence="7">PCC 7425</strain>
    </source>
</reference>
<evidence type="ECO:0000256" key="6">
    <source>
        <dbReference type="SAM" id="Phobius"/>
    </source>
</evidence>
<dbReference type="OrthoDB" id="558786at2"/>
<keyword evidence="4 6" id="KW-1133">Transmembrane helix</keyword>
<evidence type="ECO:0008006" key="8">
    <source>
        <dbReference type="Google" id="ProtNLM"/>
    </source>
</evidence>
<evidence type="ECO:0000256" key="5">
    <source>
        <dbReference type="ARBA" id="ARBA00023136"/>
    </source>
</evidence>